<comment type="caution">
    <text evidence="3">The sequence shown here is derived from an EMBL/GenBank/DDBJ whole genome shotgun (WGS) entry which is preliminary data.</text>
</comment>
<proteinExistence type="predicted"/>
<feature type="region of interest" description="Disordered" evidence="1">
    <location>
        <begin position="46"/>
        <end position="76"/>
    </location>
</feature>
<dbReference type="Proteomes" id="UP001222027">
    <property type="component" value="Unassembled WGS sequence"/>
</dbReference>
<dbReference type="PANTHER" id="PTHR37224">
    <property type="entry name" value="OS02G0804400 PROTEIN"/>
    <property type="match status" value="1"/>
</dbReference>
<keyword evidence="2" id="KW-1133">Transmembrane helix</keyword>
<keyword evidence="2" id="KW-0472">Membrane</keyword>
<sequence>MASTAAAAWGQAILRPLPRPLQPSPTRRHLPFWISTRTTAAATAVVRVSPQPRGGGRGEREEEEEEEEGSMSSIDTSRLLSDDFNYLWKLAAGSIGGASAVKYGSVLFPEITRPNIVQALLMISLPVLVAILILIKESSKDVQDEDLL</sequence>
<gene>
    <name evidence="3" type="ORF">OPV22_032926</name>
</gene>
<evidence type="ECO:0000313" key="4">
    <source>
        <dbReference type="Proteomes" id="UP001222027"/>
    </source>
</evidence>
<protein>
    <submittedName>
        <fullName evidence="3">Uncharacterized protein</fullName>
    </submittedName>
</protein>
<reference evidence="3 4" key="1">
    <citation type="submission" date="2022-12" db="EMBL/GenBank/DDBJ databases">
        <title>Chromosome-scale assembly of the Ensete ventricosum genome.</title>
        <authorList>
            <person name="Dussert Y."/>
            <person name="Stocks J."/>
            <person name="Wendawek A."/>
            <person name="Woldeyes F."/>
            <person name="Nichols R.A."/>
            <person name="Borrell J.S."/>
        </authorList>
    </citation>
    <scope>NUCLEOTIDE SEQUENCE [LARGE SCALE GENOMIC DNA]</scope>
    <source>
        <strain evidence="4">cv. Maze</strain>
        <tissue evidence="3">Seeds</tissue>
    </source>
</reference>
<keyword evidence="4" id="KW-1185">Reference proteome</keyword>
<evidence type="ECO:0000256" key="1">
    <source>
        <dbReference type="SAM" id="MobiDB-lite"/>
    </source>
</evidence>
<evidence type="ECO:0000256" key="2">
    <source>
        <dbReference type="SAM" id="Phobius"/>
    </source>
</evidence>
<evidence type="ECO:0000313" key="3">
    <source>
        <dbReference type="EMBL" id="KAJ8460000.1"/>
    </source>
</evidence>
<keyword evidence="2" id="KW-0812">Transmembrane</keyword>
<organism evidence="3 4">
    <name type="scientific">Ensete ventricosum</name>
    <name type="common">Abyssinian banana</name>
    <name type="synonym">Musa ensete</name>
    <dbReference type="NCBI Taxonomy" id="4639"/>
    <lineage>
        <taxon>Eukaryota</taxon>
        <taxon>Viridiplantae</taxon>
        <taxon>Streptophyta</taxon>
        <taxon>Embryophyta</taxon>
        <taxon>Tracheophyta</taxon>
        <taxon>Spermatophyta</taxon>
        <taxon>Magnoliopsida</taxon>
        <taxon>Liliopsida</taxon>
        <taxon>Zingiberales</taxon>
        <taxon>Musaceae</taxon>
        <taxon>Ensete</taxon>
    </lineage>
</organism>
<feature type="transmembrane region" description="Helical" evidence="2">
    <location>
        <begin position="116"/>
        <end position="135"/>
    </location>
</feature>
<dbReference type="EMBL" id="JAQQAF010000009">
    <property type="protein sequence ID" value="KAJ8460000.1"/>
    <property type="molecule type" value="Genomic_DNA"/>
</dbReference>
<accession>A0AAV8P1Q7</accession>
<dbReference type="AlphaFoldDB" id="A0AAV8P1Q7"/>
<name>A0AAV8P1Q7_ENSVE</name>